<dbReference type="InterPro" id="IPR007061">
    <property type="entry name" value="MST-like"/>
</dbReference>
<gene>
    <name evidence="1" type="ORF">KGD84_15115</name>
</gene>
<proteinExistence type="predicted"/>
<dbReference type="RefSeq" id="WP_220561004.1">
    <property type="nucleotide sequence ID" value="NZ_CP074133.1"/>
</dbReference>
<organism evidence="1 2">
    <name type="scientific">Nocardiopsis changdeensis</name>
    <dbReference type="NCBI Taxonomy" id="2831969"/>
    <lineage>
        <taxon>Bacteria</taxon>
        <taxon>Bacillati</taxon>
        <taxon>Actinomycetota</taxon>
        <taxon>Actinomycetes</taxon>
        <taxon>Streptosporangiales</taxon>
        <taxon>Nocardiopsidaceae</taxon>
        <taxon>Nocardiopsis</taxon>
    </lineage>
</organism>
<dbReference type="Pfam" id="PF04978">
    <property type="entry name" value="MST"/>
    <property type="match status" value="1"/>
</dbReference>
<dbReference type="SUPFAM" id="SSF109854">
    <property type="entry name" value="DinB/YfiT-like putative metalloenzymes"/>
    <property type="match status" value="1"/>
</dbReference>
<dbReference type="EMBL" id="CP074133">
    <property type="protein sequence ID" value="QUX25450.1"/>
    <property type="molecule type" value="Genomic_DNA"/>
</dbReference>
<dbReference type="Proteomes" id="UP000676079">
    <property type="component" value="Chromosome"/>
</dbReference>
<evidence type="ECO:0000313" key="1">
    <source>
        <dbReference type="EMBL" id="QUX25450.1"/>
    </source>
</evidence>
<keyword evidence="2" id="KW-1185">Reference proteome</keyword>
<protein>
    <submittedName>
        <fullName evidence="1">DinB family protein</fullName>
    </submittedName>
</protein>
<reference evidence="1 2" key="1">
    <citation type="submission" date="2021-05" db="EMBL/GenBank/DDBJ databases">
        <title>Direct Submission.</title>
        <authorList>
            <person name="Li K."/>
            <person name="Gao J."/>
        </authorList>
    </citation>
    <scope>NUCLEOTIDE SEQUENCE [LARGE SCALE GENOMIC DNA]</scope>
    <source>
        <strain evidence="1 2">Mg02</strain>
    </source>
</reference>
<name>A0ABX8BUR2_9ACTN</name>
<sequence>MSDPRVFPRFVADERTMLTQWLDWHRETLALKCADLDEAGLRERSVPPSQMSLLGLVRHLAHVEFTWFQRHLMGEDTPNPVKSPQDPDGDFLGADTAPVREAFALWRAGVERSREVSASLPLDALARREWRGNTVSHRWILMHMVSEYSRHNGHADLLRERVDGATGF</sequence>
<accession>A0ABX8BUR2</accession>
<dbReference type="Gene3D" id="1.20.120.450">
    <property type="entry name" value="dinb family like domain"/>
    <property type="match status" value="1"/>
</dbReference>
<evidence type="ECO:0000313" key="2">
    <source>
        <dbReference type="Proteomes" id="UP000676079"/>
    </source>
</evidence>
<dbReference type="InterPro" id="IPR034660">
    <property type="entry name" value="DinB/YfiT-like"/>
</dbReference>